<evidence type="ECO:0000256" key="3">
    <source>
        <dbReference type="ARBA" id="ARBA00022475"/>
    </source>
</evidence>
<evidence type="ECO:0000256" key="8">
    <source>
        <dbReference type="ARBA" id="ARBA00023136"/>
    </source>
</evidence>
<keyword evidence="5 9" id="KW-0812">Transmembrane</keyword>
<feature type="transmembrane region" description="Helical" evidence="9">
    <location>
        <begin position="27"/>
        <end position="49"/>
    </location>
</feature>
<dbReference type="STRING" id="1105111.MCE_05130"/>
<evidence type="ECO:0000256" key="4">
    <source>
        <dbReference type="ARBA" id="ARBA00022519"/>
    </source>
</evidence>
<evidence type="ECO:0000313" key="10">
    <source>
        <dbReference type="EMBL" id="AFC69891.1"/>
    </source>
</evidence>
<dbReference type="InterPro" id="IPR018227">
    <property type="entry name" value="Amino_acid_transport_2"/>
</dbReference>
<comment type="subcellular location">
    <subcellularLocation>
        <location evidence="1">Cell inner membrane</location>
        <topology evidence="1">Multi-pass membrane protein</topology>
    </subcellularLocation>
</comment>
<gene>
    <name evidence="10" type="ordered locus">MCE_05130</name>
</gene>
<dbReference type="Proteomes" id="UP000008005">
    <property type="component" value="Chromosome"/>
</dbReference>
<sequence length="84" mass="9379">MQKLIGSILLISGTCIGSGMIALPMVLAKLGIIIPSIILMFIIWFIMYYTSLINLEFDLQAGQGLILGYWENIFQDILLKSSVR</sequence>
<dbReference type="RefSeq" id="WP_014392408.1">
    <property type="nucleotide sequence ID" value="NC_017028.1"/>
</dbReference>
<dbReference type="GO" id="GO:0005886">
    <property type="term" value="C:plasma membrane"/>
    <property type="evidence" value="ECO:0007669"/>
    <property type="project" value="UniProtKB-SubCell"/>
</dbReference>
<dbReference type="GO" id="GO:0003333">
    <property type="term" value="P:amino acid transmembrane transport"/>
    <property type="evidence" value="ECO:0007669"/>
    <property type="project" value="InterPro"/>
</dbReference>
<keyword evidence="8 9" id="KW-0472">Membrane</keyword>
<name>H8K5U7_RICAG</name>
<reference evidence="10 11" key="2">
    <citation type="journal article" date="2016" name="Int. J. Syst. Evol. Microbiol.">
        <title>Rickettsia amblyommatis sp. nov., a spotted fever group Rickettsia associated with multiple species of Amblyomma ticks in North, Central and South America.</title>
        <authorList>
            <person name="Karpathy S.E."/>
            <person name="Slater K.S."/>
            <person name="Goldsmith C.S."/>
            <person name="Nicholson W.L."/>
            <person name="Paddock C.D."/>
        </authorList>
    </citation>
    <scope>NUCLEOTIDE SEQUENCE [LARGE SCALE GENOMIC DNA]</scope>
    <source>
        <strain evidence="10 11">GAT-30V</strain>
    </source>
</reference>
<dbReference type="HOGENOM" id="CLU_2525385_0_0_5"/>
<dbReference type="InterPro" id="IPR013059">
    <property type="entry name" value="Trp_tyr_transpt"/>
</dbReference>
<keyword evidence="6" id="KW-0029">Amino-acid transport</keyword>
<dbReference type="AlphaFoldDB" id="H8K5U7"/>
<evidence type="ECO:0000256" key="6">
    <source>
        <dbReference type="ARBA" id="ARBA00022970"/>
    </source>
</evidence>
<dbReference type="PANTHER" id="PTHR46997:SF2">
    <property type="entry name" value="TYROSINE-SPECIFIC TRANSPORT SYSTEM"/>
    <property type="match status" value="1"/>
</dbReference>
<keyword evidence="7 9" id="KW-1133">Transmembrane helix</keyword>
<protein>
    <submittedName>
        <fullName evidence="10">Putative amino acid permease</fullName>
    </submittedName>
</protein>
<keyword evidence="3" id="KW-1003">Cell membrane</keyword>
<dbReference type="EMBL" id="CP003334">
    <property type="protein sequence ID" value="AFC69891.1"/>
    <property type="molecule type" value="Genomic_DNA"/>
</dbReference>
<evidence type="ECO:0000313" key="11">
    <source>
        <dbReference type="Proteomes" id="UP000008005"/>
    </source>
</evidence>
<dbReference type="PANTHER" id="PTHR46997">
    <property type="entry name" value="LOW AFFINITY TRYPTOPHAN PERMEASE-RELATED"/>
    <property type="match status" value="1"/>
</dbReference>
<evidence type="ECO:0000256" key="7">
    <source>
        <dbReference type="ARBA" id="ARBA00022989"/>
    </source>
</evidence>
<dbReference type="KEGG" id="ram:MCE_05130"/>
<proteinExistence type="predicted"/>
<keyword evidence="2" id="KW-0813">Transport</keyword>
<evidence type="ECO:0000256" key="1">
    <source>
        <dbReference type="ARBA" id="ARBA00004429"/>
    </source>
</evidence>
<evidence type="ECO:0000256" key="9">
    <source>
        <dbReference type="SAM" id="Phobius"/>
    </source>
</evidence>
<dbReference type="Pfam" id="PF03222">
    <property type="entry name" value="Trp_Tyr_perm"/>
    <property type="match status" value="1"/>
</dbReference>
<dbReference type="GO" id="GO:0015173">
    <property type="term" value="F:aromatic amino acid transmembrane transporter activity"/>
    <property type="evidence" value="ECO:0007669"/>
    <property type="project" value="InterPro"/>
</dbReference>
<accession>H8K5U7</accession>
<evidence type="ECO:0000256" key="5">
    <source>
        <dbReference type="ARBA" id="ARBA00022692"/>
    </source>
</evidence>
<reference evidence="11" key="1">
    <citation type="submission" date="2012-02" db="EMBL/GenBank/DDBJ databases">
        <title>Complete genome sequence of Candidatus Rickettsia amblyommii strain GAT-30V.</title>
        <authorList>
            <person name="Johnson S.L."/>
            <person name="Munk A.C."/>
            <person name="Han S."/>
            <person name="Bruce D.C."/>
            <person name="Dasch G.A."/>
        </authorList>
    </citation>
    <scope>NUCLEOTIDE SEQUENCE [LARGE SCALE GENOMIC DNA]</scope>
    <source>
        <strain evidence="11">GAT-30V</strain>
    </source>
</reference>
<organism evidence="10 11">
    <name type="scientific">Rickettsia amblyommatis (strain GAT-30V)</name>
    <name type="common">Rickettsia amblyommii</name>
    <dbReference type="NCBI Taxonomy" id="1105111"/>
    <lineage>
        <taxon>Bacteria</taxon>
        <taxon>Pseudomonadati</taxon>
        <taxon>Pseudomonadota</taxon>
        <taxon>Alphaproteobacteria</taxon>
        <taxon>Rickettsiales</taxon>
        <taxon>Rickettsiaceae</taxon>
        <taxon>Rickettsieae</taxon>
        <taxon>Rickettsia</taxon>
        <taxon>spotted fever group</taxon>
    </lineage>
</organism>
<keyword evidence="4" id="KW-0997">Cell inner membrane</keyword>
<evidence type="ECO:0000256" key="2">
    <source>
        <dbReference type="ARBA" id="ARBA00022448"/>
    </source>
</evidence>